<evidence type="ECO:0000256" key="1">
    <source>
        <dbReference type="ARBA" id="ARBA00022679"/>
    </source>
</evidence>
<evidence type="ECO:0000256" key="4">
    <source>
        <dbReference type="ARBA" id="ARBA00022840"/>
    </source>
</evidence>
<keyword evidence="1" id="KW-0808">Transferase</keyword>
<evidence type="ECO:0000256" key="5">
    <source>
        <dbReference type="SAM" id="MobiDB-lite"/>
    </source>
</evidence>
<keyword evidence="2" id="KW-0547">Nucleotide-binding</keyword>
<keyword evidence="8" id="KW-1185">Reference proteome</keyword>
<dbReference type="PANTHER" id="PTHR43289">
    <property type="entry name" value="MITOGEN-ACTIVATED PROTEIN KINASE KINASE KINASE 20-RELATED"/>
    <property type="match status" value="1"/>
</dbReference>
<dbReference type="AlphaFoldDB" id="A0A8E3APP0"/>
<comment type="caution">
    <text evidence="7">The sequence shown here is derived from an EMBL/GenBank/DDBJ whole genome shotgun (WGS) entry which is preliminary data.</text>
</comment>
<dbReference type="InterPro" id="IPR011009">
    <property type="entry name" value="Kinase-like_dom_sf"/>
</dbReference>
<dbReference type="Gene3D" id="1.10.510.10">
    <property type="entry name" value="Transferase(Phosphotransferase) domain 1"/>
    <property type="match status" value="1"/>
</dbReference>
<dbReference type="PROSITE" id="PS00109">
    <property type="entry name" value="PROTEIN_KINASE_TYR"/>
    <property type="match status" value="1"/>
</dbReference>
<sequence length="685" mass="70337">MTGADEPRNGGQDGTGPDPDRREISSPPPAEEGAASDRTRLSAAPVAPEAADDERTAFVAPGGAEDATRIAAPPSPAGPDASPAAAEARVPILSAGTVINNNYRIAGVLNAGGMGAVYHGVEIGTGDPVAIKAILPDLAADPRAGALFRSEARMLRQLADDAIVRYYNYVHDHALDRYFLVMEFIEGITLSDHMARSGPLPPAAAEALIRRLARALSRAHALGVIHRDLSPDNVMLPGGAVAEARLIDFGIARSARLSEDEAPGTFAGKLKYVAPEQLGHFGGHVGPETDIYGLALLVGAALSGRALPMGNSIEEAAERRQRVPDLSGVSPGLRPLLSHMLEPDPAARPASMDEVLRLIEHPHLLPPRYGGPSVAVPGGLTLPPGLGRPGAARAAGSGRGAGPASDLVPDPGPEPPRDRAALRLIGGLALVFLALLGAAGWYGWTTGLIGPGKPPEGGIEARLPPRQEAGRAGFLAAWQSGPCSYLTRVETGPRAGVVERYGHRRGDAATDNATDNAALAEAYEAQFGSRPAVLDRPVAEAQCAVLDFARSLQARPGPLPVLSATPERVASGEEVLAAVAAPGPARLWVALVAPDGAVYDLTDRIGPDGNLRFGLSLPEGAPAAPQLLLAVAATRPLASAATAADGTPAARLLPALLEEIAGRGDGAGVALAHLELVPPGPEADE</sequence>
<dbReference type="PROSITE" id="PS50011">
    <property type="entry name" value="PROTEIN_KINASE_DOM"/>
    <property type="match status" value="1"/>
</dbReference>
<keyword evidence="4" id="KW-0067">ATP-binding</keyword>
<name>A0A8E3APP0_9RHOB</name>
<dbReference type="OrthoDB" id="9801841at2"/>
<feature type="domain" description="Protein kinase" evidence="6">
    <location>
        <begin position="103"/>
        <end position="364"/>
    </location>
</feature>
<dbReference type="RefSeq" id="WP_108027859.1">
    <property type="nucleotide sequence ID" value="NZ_QAYC01000011.1"/>
</dbReference>
<dbReference type="Pfam" id="PF00069">
    <property type="entry name" value="Pkinase"/>
    <property type="match status" value="1"/>
</dbReference>
<evidence type="ECO:0000313" key="8">
    <source>
        <dbReference type="Proteomes" id="UP000244037"/>
    </source>
</evidence>
<organism evidence="7 8">
    <name type="scientific">Rhodovulum kholense</name>
    <dbReference type="NCBI Taxonomy" id="453584"/>
    <lineage>
        <taxon>Bacteria</taxon>
        <taxon>Pseudomonadati</taxon>
        <taxon>Pseudomonadota</taxon>
        <taxon>Alphaproteobacteria</taxon>
        <taxon>Rhodobacterales</taxon>
        <taxon>Paracoccaceae</taxon>
        <taxon>Rhodovulum</taxon>
    </lineage>
</organism>
<dbReference type="GO" id="GO:0005524">
    <property type="term" value="F:ATP binding"/>
    <property type="evidence" value="ECO:0007669"/>
    <property type="project" value="UniProtKB-KW"/>
</dbReference>
<keyword evidence="3 7" id="KW-0418">Kinase</keyword>
<accession>A0A8E3APP0</accession>
<reference evidence="7 8" key="1">
    <citation type="submission" date="2018-04" db="EMBL/GenBank/DDBJ databases">
        <title>Genomic Encyclopedia of Archaeal and Bacterial Type Strains, Phase II (KMG-II): from individual species to whole genera.</title>
        <authorList>
            <person name="Goeker M."/>
        </authorList>
    </citation>
    <scope>NUCLEOTIDE SEQUENCE [LARGE SCALE GENOMIC DNA]</scope>
    <source>
        <strain evidence="7 8">DSM 19783</strain>
    </source>
</reference>
<feature type="region of interest" description="Disordered" evidence="5">
    <location>
        <begin position="385"/>
        <end position="416"/>
    </location>
</feature>
<dbReference type="Gene3D" id="3.30.200.20">
    <property type="entry name" value="Phosphorylase Kinase, domain 1"/>
    <property type="match status" value="1"/>
</dbReference>
<dbReference type="PANTHER" id="PTHR43289:SF34">
    <property type="entry name" value="SERINE_THREONINE-PROTEIN KINASE YBDM-RELATED"/>
    <property type="match status" value="1"/>
</dbReference>
<proteinExistence type="predicted"/>
<dbReference type="CDD" id="cd14014">
    <property type="entry name" value="STKc_PknB_like"/>
    <property type="match status" value="1"/>
</dbReference>
<dbReference type="SUPFAM" id="SSF56112">
    <property type="entry name" value="Protein kinase-like (PK-like)"/>
    <property type="match status" value="1"/>
</dbReference>
<evidence type="ECO:0000256" key="3">
    <source>
        <dbReference type="ARBA" id="ARBA00022777"/>
    </source>
</evidence>
<dbReference type="EMBL" id="QAYC01000011">
    <property type="protein sequence ID" value="PTW46557.1"/>
    <property type="molecule type" value="Genomic_DNA"/>
</dbReference>
<gene>
    <name evidence="7" type="ORF">C8N38_11141</name>
</gene>
<feature type="region of interest" description="Disordered" evidence="5">
    <location>
        <begin position="1"/>
        <end position="60"/>
    </location>
</feature>
<dbReference type="GO" id="GO:0004674">
    <property type="term" value="F:protein serine/threonine kinase activity"/>
    <property type="evidence" value="ECO:0007669"/>
    <property type="project" value="TreeGrafter"/>
</dbReference>
<feature type="compositionally biased region" description="Low complexity" evidence="5">
    <location>
        <begin position="385"/>
        <end position="396"/>
    </location>
</feature>
<evidence type="ECO:0000256" key="2">
    <source>
        <dbReference type="ARBA" id="ARBA00022741"/>
    </source>
</evidence>
<protein>
    <submittedName>
        <fullName evidence="7">Serine/threonine-protein kinase</fullName>
    </submittedName>
</protein>
<dbReference type="InterPro" id="IPR000719">
    <property type="entry name" value="Prot_kinase_dom"/>
</dbReference>
<evidence type="ECO:0000313" key="7">
    <source>
        <dbReference type="EMBL" id="PTW46557.1"/>
    </source>
</evidence>
<dbReference type="InterPro" id="IPR008266">
    <property type="entry name" value="Tyr_kinase_AS"/>
</dbReference>
<dbReference type="Proteomes" id="UP000244037">
    <property type="component" value="Unassembled WGS sequence"/>
</dbReference>
<evidence type="ECO:0000259" key="6">
    <source>
        <dbReference type="PROSITE" id="PS50011"/>
    </source>
</evidence>